<organism evidence="1 2">
    <name type="scientific">Nonlabens ulvanivorans</name>
    <name type="common">Persicivirga ulvanivorans</name>
    <dbReference type="NCBI Taxonomy" id="906888"/>
    <lineage>
        <taxon>Bacteria</taxon>
        <taxon>Pseudomonadati</taxon>
        <taxon>Bacteroidota</taxon>
        <taxon>Flavobacteriia</taxon>
        <taxon>Flavobacteriales</taxon>
        <taxon>Flavobacteriaceae</taxon>
        <taxon>Nonlabens</taxon>
    </lineage>
</organism>
<gene>
    <name evidence="1" type="ORF">JCM19275_3620</name>
</gene>
<dbReference type="AlphaFoldDB" id="A0A090WCM4"/>
<proteinExistence type="predicted"/>
<evidence type="ECO:0000313" key="2">
    <source>
        <dbReference type="Proteomes" id="UP000029647"/>
    </source>
</evidence>
<protein>
    <submittedName>
        <fullName evidence="1">Uncharacterized protein</fullName>
    </submittedName>
</protein>
<dbReference type="Proteomes" id="UP000029647">
    <property type="component" value="Unassembled WGS sequence"/>
</dbReference>
<evidence type="ECO:0000313" key="1">
    <source>
        <dbReference type="EMBL" id="GAL74765.1"/>
    </source>
</evidence>
<sequence>MCNINFYKSSIKNCLQLRRQFFINEYSFTRFRESVNKTFT</sequence>
<dbReference type="EMBL" id="BBNT01000002">
    <property type="protein sequence ID" value="GAL74765.1"/>
    <property type="molecule type" value="Genomic_DNA"/>
</dbReference>
<name>A0A090WCM4_NONUL</name>
<accession>A0A090WCM4</accession>
<reference evidence="1 2" key="1">
    <citation type="journal article" date="2014" name="Genome Announc.">
        <title>Draft Genome Sequences of Marine Flavobacterium Nonlabens Strains NR17, NR24, NR27, NR32, NR33, and Ara13.</title>
        <authorList>
            <person name="Nakanishi M."/>
            <person name="Meirelles P."/>
            <person name="Suzuki R."/>
            <person name="Takatani N."/>
            <person name="Mino S."/>
            <person name="Suda W."/>
            <person name="Oshima K."/>
            <person name="Hattori M."/>
            <person name="Ohkuma M."/>
            <person name="Hosokawa M."/>
            <person name="Miyashita K."/>
            <person name="Thompson F.L."/>
            <person name="Niwa A."/>
            <person name="Sawabe T."/>
            <person name="Sawabe T."/>
        </authorList>
    </citation>
    <scope>NUCLEOTIDE SEQUENCE [LARGE SCALE GENOMIC DNA]</scope>
    <source>
        <strain evidence="2">JCM19275</strain>
    </source>
</reference>
<comment type="caution">
    <text evidence="1">The sequence shown here is derived from an EMBL/GenBank/DDBJ whole genome shotgun (WGS) entry which is preliminary data.</text>
</comment>